<dbReference type="AlphaFoldDB" id="A0A6B0ULF1"/>
<feature type="signal peptide" evidence="1">
    <location>
        <begin position="1"/>
        <end position="19"/>
    </location>
</feature>
<reference evidence="2" key="1">
    <citation type="submission" date="2019-12" db="EMBL/GenBank/DDBJ databases">
        <title>An insight into the sialome of adult female Ixodes ricinus ticks feeding for 6 days.</title>
        <authorList>
            <person name="Perner J."/>
            <person name="Ribeiro J.M.C."/>
        </authorList>
    </citation>
    <scope>NUCLEOTIDE SEQUENCE</scope>
    <source>
        <strain evidence="2">Semi-engorged</strain>
        <tissue evidence="2">Salivary glands</tissue>
    </source>
</reference>
<proteinExistence type="predicted"/>
<feature type="chain" id="PRO_5025675068" evidence="1">
    <location>
        <begin position="20"/>
        <end position="115"/>
    </location>
</feature>
<evidence type="ECO:0000256" key="1">
    <source>
        <dbReference type="SAM" id="SignalP"/>
    </source>
</evidence>
<evidence type="ECO:0000313" key="2">
    <source>
        <dbReference type="EMBL" id="MXU90483.1"/>
    </source>
</evidence>
<dbReference type="EMBL" id="GIFC01008400">
    <property type="protein sequence ID" value="MXU90483.1"/>
    <property type="molecule type" value="Transcribed_RNA"/>
</dbReference>
<accession>A0A6B0ULF1</accession>
<organism evidence="2">
    <name type="scientific">Ixodes ricinus</name>
    <name type="common">Common tick</name>
    <name type="synonym">Acarus ricinus</name>
    <dbReference type="NCBI Taxonomy" id="34613"/>
    <lineage>
        <taxon>Eukaryota</taxon>
        <taxon>Metazoa</taxon>
        <taxon>Ecdysozoa</taxon>
        <taxon>Arthropoda</taxon>
        <taxon>Chelicerata</taxon>
        <taxon>Arachnida</taxon>
        <taxon>Acari</taxon>
        <taxon>Parasitiformes</taxon>
        <taxon>Ixodida</taxon>
        <taxon>Ixodoidea</taxon>
        <taxon>Ixodidae</taxon>
        <taxon>Ixodinae</taxon>
        <taxon>Ixodes</taxon>
    </lineage>
</organism>
<sequence length="115" mass="12906">MLSAAWLVALVFHSPDVALDKSLYLDWVDFSRFIVAHFGNGLPEDVLVLLLRDLPMIVVRLEGQLHFLYHTLLAIQLLQELLLDLHLHSRTGQLIQNLKLALVHSHGGLGVDLQG</sequence>
<keyword evidence="1" id="KW-0732">Signal</keyword>
<protein>
    <submittedName>
        <fullName evidence="2">Putative secreted protein</fullName>
    </submittedName>
</protein>
<name>A0A6B0ULF1_IXORI</name>